<organism evidence="2 3">
    <name type="scientific">Oryza meyeriana var. granulata</name>
    <dbReference type="NCBI Taxonomy" id="110450"/>
    <lineage>
        <taxon>Eukaryota</taxon>
        <taxon>Viridiplantae</taxon>
        <taxon>Streptophyta</taxon>
        <taxon>Embryophyta</taxon>
        <taxon>Tracheophyta</taxon>
        <taxon>Spermatophyta</taxon>
        <taxon>Magnoliopsida</taxon>
        <taxon>Liliopsida</taxon>
        <taxon>Poales</taxon>
        <taxon>Poaceae</taxon>
        <taxon>BOP clade</taxon>
        <taxon>Oryzoideae</taxon>
        <taxon>Oryzeae</taxon>
        <taxon>Oryzinae</taxon>
        <taxon>Oryza</taxon>
        <taxon>Oryza meyeriana</taxon>
    </lineage>
</organism>
<proteinExistence type="predicted"/>
<dbReference type="Pfam" id="PF24758">
    <property type="entry name" value="LRR_At5g56370"/>
    <property type="match status" value="1"/>
</dbReference>
<name>A0A6G1BX36_9ORYZ</name>
<evidence type="ECO:0000313" key="3">
    <source>
        <dbReference type="Proteomes" id="UP000479710"/>
    </source>
</evidence>
<reference evidence="2 3" key="1">
    <citation type="submission" date="2019-11" db="EMBL/GenBank/DDBJ databases">
        <title>Whole genome sequence of Oryza granulata.</title>
        <authorList>
            <person name="Li W."/>
        </authorList>
    </citation>
    <scope>NUCLEOTIDE SEQUENCE [LARGE SCALE GENOMIC DNA]</scope>
    <source>
        <strain evidence="3">cv. Menghai</strain>
        <tissue evidence="2">Leaf</tissue>
    </source>
</reference>
<dbReference type="InterPro" id="IPR055411">
    <property type="entry name" value="LRR_FXL15/At3g58940/PEG3-like"/>
</dbReference>
<feature type="domain" description="F-box/LRR-repeat protein 15/At3g58940/PEG3-like LRR" evidence="1">
    <location>
        <begin position="27"/>
        <end position="183"/>
    </location>
</feature>
<evidence type="ECO:0000259" key="1">
    <source>
        <dbReference type="Pfam" id="PF24758"/>
    </source>
</evidence>
<dbReference type="PANTHER" id="PTHR32141">
    <property type="match status" value="1"/>
</dbReference>
<dbReference type="Gene3D" id="3.80.10.10">
    <property type="entry name" value="Ribonuclease Inhibitor"/>
    <property type="match status" value="1"/>
</dbReference>
<dbReference type="OrthoDB" id="614244at2759"/>
<dbReference type="PANTHER" id="PTHR32141:SF74">
    <property type="entry name" value="OS04G0409100 PROTEIN"/>
    <property type="match status" value="1"/>
</dbReference>
<gene>
    <name evidence="2" type="ORF">E2562_011313</name>
</gene>
<dbReference type="EMBL" id="SPHZ02000011">
    <property type="protein sequence ID" value="KAF0891923.1"/>
    <property type="molecule type" value="Genomic_DNA"/>
</dbReference>
<dbReference type="Proteomes" id="UP000479710">
    <property type="component" value="Unassembled WGS sequence"/>
</dbReference>
<dbReference type="InterPro" id="IPR032675">
    <property type="entry name" value="LRR_dom_sf"/>
</dbReference>
<dbReference type="AlphaFoldDB" id="A0A6G1BX36"/>
<dbReference type="SUPFAM" id="SSF52047">
    <property type="entry name" value="RNI-like"/>
    <property type="match status" value="1"/>
</dbReference>
<comment type="caution">
    <text evidence="2">The sequence shown here is derived from an EMBL/GenBank/DDBJ whole genome shotgun (WGS) entry which is preliminary data.</text>
</comment>
<protein>
    <recommendedName>
        <fullName evidence="1">F-box/LRR-repeat protein 15/At3g58940/PEG3-like LRR domain-containing protein</fullName>
    </recommendedName>
</protein>
<sequence length="313" mass="34740">MHHPSFLCGEGKQQTNRVEWCHLALADPLQALVLGECRVSDPGASAAAAARLTEITLSSTHLSETALQSVLSGCPALRSVMLKHVKGPRSIRIRSCRSLLLLGVWQYKNLEELTVEDAPCLERLLGDIRLSAAINVSGAPKLTAFGYVVISLSNFLPDEVIKQILAISVKFSRKEDIDKLMSLLILSFHDDIARSEIPLVHHSAQSSDTKYDLTEDDGDTIVPGYYEKLDPIVCHEPSQQPQVLQIMRIESKMCAIPEWVKDQRALLSQSHMASSEAEIVFEDMERHDLKDLSIELVNTLPDPFDSDAVITNY</sequence>
<keyword evidence="3" id="KW-1185">Reference proteome</keyword>
<evidence type="ECO:0000313" key="2">
    <source>
        <dbReference type="EMBL" id="KAF0891923.1"/>
    </source>
</evidence>
<dbReference type="InterPro" id="IPR055302">
    <property type="entry name" value="F-box_dom-containing"/>
</dbReference>
<accession>A0A6G1BX36</accession>